<protein>
    <recommendedName>
        <fullName evidence="1">Glyoxalase-like domain-containing protein</fullName>
    </recommendedName>
</protein>
<proteinExistence type="predicted"/>
<evidence type="ECO:0000313" key="2">
    <source>
        <dbReference type="EMBL" id="RZU12695.1"/>
    </source>
</evidence>
<dbReference type="Pfam" id="PF18029">
    <property type="entry name" value="Glyoxalase_6"/>
    <property type="match status" value="2"/>
</dbReference>
<comment type="caution">
    <text evidence="2">The sequence shown here is derived from an EMBL/GenBank/DDBJ whole genome shotgun (WGS) entry which is preliminary data.</text>
</comment>
<keyword evidence="3" id="KW-1185">Reference proteome</keyword>
<dbReference type="PANTHER" id="PTHR35908">
    <property type="entry name" value="HYPOTHETICAL FUSION PROTEIN"/>
    <property type="match status" value="1"/>
</dbReference>
<dbReference type="InterPro" id="IPR029068">
    <property type="entry name" value="Glyas_Bleomycin-R_OHBP_Dase"/>
</dbReference>
<dbReference type="Gene3D" id="3.10.180.10">
    <property type="entry name" value="2,3-Dihydroxybiphenyl 1,2-Dioxygenase, domain 1"/>
    <property type="match status" value="2"/>
</dbReference>
<evidence type="ECO:0000313" key="3">
    <source>
        <dbReference type="Proteomes" id="UP000292027"/>
    </source>
</evidence>
<dbReference type="EMBL" id="SHKR01000014">
    <property type="protein sequence ID" value="RZU12695.1"/>
    <property type="molecule type" value="Genomic_DNA"/>
</dbReference>
<dbReference type="OrthoDB" id="3212826at2"/>
<feature type="domain" description="Glyoxalase-like" evidence="1">
    <location>
        <begin position="20"/>
        <end position="116"/>
    </location>
</feature>
<accession>A0A4Q7WSY0</accession>
<dbReference type="AlphaFoldDB" id="A0A4Q7WSY0"/>
<feature type="domain" description="Glyoxalase-like" evidence="1">
    <location>
        <begin position="129"/>
        <end position="242"/>
    </location>
</feature>
<reference evidence="2 3" key="1">
    <citation type="journal article" date="2015" name="Stand. Genomic Sci.">
        <title>Genomic Encyclopedia of Bacterial and Archaeal Type Strains, Phase III: the genomes of soil and plant-associated and newly described type strains.</title>
        <authorList>
            <person name="Whitman W.B."/>
            <person name="Woyke T."/>
            <person name="Klenk H.P."/>
            <person name="Zhou Y."/>
            <person name="Lilburn T.G."/>
            <person name="Beck B.J."/>
            <person name="De Vos P."/>
            <person name="Vandamme P."/>
            <person name="Eisen J.A."/>
            <person name="Garrity G."/>
            <person name="Hugenholtz P."/>
            <person name="Kyrpides N.C."/>
        </authorList>
    </citation>
    <scope>NUCLEOTIDE SEQUENCE [LARGE SCALE GENOMIC DNA]</scope>
    <source>
        <strain evidence="2 3">VKM Ac-2540</strain>
    </source>
</reference>
<dbReference type="PANTHER" id="PTHR35908:SF1">
    <property type="entry name" value="CONSERVED PROTEIN"/>
    <property type="match status" value="1"/>
</dbReference>
<dbReference type="RefSeq" id="WP_157997178.1">
    <property type="nucleotide sequence ID" value="NZ_SHKR01000014.1"/>
</dbReference>
<gene>
    <name evidence="2" type="ORF">EV645_5968</name>
</gene>
<sequence>MTVYVGCPEVLGGEDGGMVLAGFYREVLGWERYDAWGTFFVARSPKFRIGFDGDGWSDERPPRWRDPECPQQIHFDIAVQDLDGAGAHITGAGGTLLQDDADHRVYADPAGHPFCLYPGPSVAPTVERLVYDCFSPRALARFYEGFLGVQERAEDSPERVVIDLDDDELPDLAFQHAQVAAPRWPDPAYPAQLHVDYRFTVDHEVPHFQTPAAKAAVARAEELGAIHLQNVVYADPAGHPFCF</sequence>
<organism evidence="2 3">
    <name type="scientific">Kribbella rubisoli</name>
    <dbReference type="NCBI Taxonomy" id="3075929"/>
    <lineage>
        <taxon>Bacteria</taxon>
        <taxon>Bacillati</taxon>
        <taxon>Actinomycetota</taxon>
        <taxon>Actinomycetes</taxon>
        <taxon>Propionibacteriales</taxon>
        <taxon>Kribbellaceae</taxon>
        <taxon>Kribbella</taxon>
    </lineage>
</organism>
<evidence type="ECO:0000259" key="1">
    <source>
        <dbReference type="Pfam" id="PF18029"/>
    </source>
</evidence>
<name>A0A4Q7WSY0_9ACTN</name>
<dbReference type="Proteomes" id="UP000292027">
    <property type="component" value="Unassembled WGS sequence"/>
</dbReference>
<dbReference type="InterPro" id="IPR041581">
    <property type="entry name" value="Glyoxalase_6"/>
</dbReference>
<dbReference type="SUPFAM" id="SSF54593">
    <property type="entry name" value="Glyoxalase/Bleomycin resistance protein/Dihydroxybiphenyl dioxygenase"/>
    <property type="match status" value="2"/>
</dbReference>